<evidence type="ECO:0000313" key="1">
    <source>
        <dbReference type="EMBL" id="QII14339.1"/>
    </source>
</evidence>
<evidence type="ECO:0000313" key="2">
    <source>
        <dbReference type="Proteomes" id="UP000501926"/>
    </source>
</evidence>
<sequence length="43" mass="5011">MFCIAKENRNAFRMYEPNVHFKGLGIFRHTVAAGRLQIVDCQK</sequence>
<proteinExistence type="predicted"/>
<organism evidence="1 2">
    <name type="scientific">Kuenenia stuttgartiensis</name>
    <dbReference type="NCBI Taxonomy" id="174633"/>
    <lineage>
        <taxon>Bacteria</taxon>
        <taxon>Pseudomonadati</taxon>
        <taxon>Planctomycetota</taxon>
        <taxon>Candidatus Brocadiia</taxon>
        <taxon>Candidatus Brocadiales</taxon>
        <taxon>Candidatus Brocadiaceae</taxon>
        <taxon>Candidatus Kuenenia</taxon>
    </lineage>
</organism>
<accession>A0A6G7GYJ6</accession>
<gene>
    <name evidence="1" type="ORF">KsCSTR_49620</name>
</gene>
<protein>
    <submittedName>
        <fullName evidence="1">Uncharacterized protein</fullName>
    </submittedName>
</protein>
<dbReference type="EMBL" id="CP049055">
    <property type="protein sequence ID" value="QII14339.1"/>
    <property type="molecule type" value="Genomic_DNA"/>
</dbReference>
<reference evidence="1 2" key="1">
    <citation type="submission" date="2020-02" db="EMBL/GenBank/DDBJ databases">
        <title>Newly sequenced genome of strain CSTR1 showed variability in Candidatus Kuenenia stuttgartiensis genomes.</title>
        <authorList>
            <person name="Ding C."/>
            <person name="Adrian L."/>
        </authorList>
    </citation>
    <scope>NUCLEOTIDE SEQUENCE [LARGE SCALE GENOMIC DNA]</scope>
    <source>
        <strain evidence="1 2">CSTR1</strain>
    </source>
</reference>
<dbReference type="Proteomes" id="UP000501926">
    <property type="component" value="Chromosome"/>
</dbReference>
<name>A0A6G7GYJ6_KUEST</name>
<dbReference type="AlphaFoldDB" id="A0A6G7GYJ6"/>